<reference evidence="3 4" key="1">
    <citation type="submission" date="2019-09" db="EMBL/GenBank/DDBJ databases">
        <authorList>
            <person name="Duangmal K."/>
            <person name="Teo W.F.A."/>
            <person name="Lipun K."/>
        </authorList>
    </citation>
    <scope>NUCLEOTIDE SEQUENCE [LARGE SCALE GENOMIC DNA]</scope>
    <source>
        <strain evidence="3 4">K1PN6</strain>
    </source>
</reference>
<feature type="region of interest" description="Disordered" evidence="1">
    <location>
        <begin position="101"/>
        <end position="133"/>
    </location>
</feature>
<protein>
    <submittedName>
        <fullName evidence="3">Uncharacterized protein</fullName>
    </submittedName>
</protein>
<feature type="signal peptide" evidence="2">
    <location>
        <begin position="1"/>
        <end position="29"/>
    </location>
</feature>
<feature type="compositionally biased region" description="Low complexity" evidence="1">
    <location>
        <begin position="204"/>
        <end position="226"/>
    </location>
</feature>
<sequence length="243" mass="24696">MPALSARHIASSALCAALLVGITGPAAVAADSARERNAAASSNAWLYREDALLTEVRKINGGELAPVADLLDAVLKADDGRLPPDEARRLGDAAKRALTEATAKAPALTATPTATAPTTSVLPQAPSAPASDELDAVRDVLDDALDQVQDVLDDVMEAVDELLEGLTSGSSDVLPQAGDLLTALQELVKGLLGSGLEGVTSSDPAVSSTQTSTSTSTSTATPPVSPVTLPVITPLLEDLLSIF</sequence>
<evidence type="ECO:0000313" key="4">
    <source>
        <dbReference type="Proteomes" id="UP000373149"/>
    </source>
</evidence>
<keyword evidence="4" id="KW-1185">Reference proteome</keyword>
<dbReference type="AlphaFoldDB" id="A0A5N8WP53"/>
<proteinExistence type="predicted"/>
<accession>A0A5N8WP53</accession>
<dbReference type="EMBL" id="VMNX01000031">
    <property type="protein sequence ID" value="MPY49210.1"/>
    <property type="molecule type" value="Genomic_DNA"/>
</dbReference>
<feature type="region of interest" description="Disordered" evidence="1">
    <location>
        <begin position="198"/>
        <end position="226"/>
    </location>
</feature>
<evidence type="ECO:0000313" key="3">
    <source>
        <dbReference type="EMBL" id="MPY49210.1"/>
    </source>
</evidence>
<evidence type="ECO:0000256" key="1">
    <source>
        <dbReference type="SAM" id="MobiDB-lite"/>
    </source>
</evidence>
<feature type="chain" id="PRO_5024346711" evidence="2">
    <location>
        <begin position="30"/>
        <end position="243"/>
    </location>
</feature>
<dbReference type="Proteomes" id="UP000373149">
    <property type="component" value="Unassembled WGS sequence"/>
</dbReference>
<feature type="compositionally biased region" description="Low complexity" evidence="1">
    <location>
        <begin position="101"/>
        <end position="119"/>
    </location>
</feature>
<evidence type="ECO:0000256" key="2">
    <source>
        <dbReference type="SAM" id="SignalP"/>
    </source>
</evidence>
<gene>
    <name evidence="3" type="ORF">FPZ41_11735</name>
</gene>
<dbReference type="RefSeq" id="WP_152861767.1">
    <property type="nucleotide sequence ID" value="NZ_VMNX01000031.1"/>
</dbReference>
<keyword evidence="2" id="KW-0732">Signal</keyword>
<name>A0A5N8WP53_9ACTN</name>
<organism evidence="3 4">
    <name type="scientific">Streptomyces acidicola</name>
    <dbReference type="NCBI Taxonomy" id="2596892"/>
    <lineage>
        <taxon>Bacteria</taxon>
        <taxon>Bacillati</taxon>
        <taxon>Actinomycetota</taxon>
        <taxon>Actinomycetes</taxon>
        <taxon>Kitasatosporales</taxon>
        <taxon>Streptomycetaceae</taxon>
        <taxon>Streptomyces</taxon>
    </lineage>
</organism>
<comment type="caution">
    <text evidence="3">The sequence shown here is derived from an EMBL/GenBank/DDBJ whole genome shotgun (WGS) entry which is preliminary data.</text>
</comment>